<comment type="caution">
    <text evidence="2">The sequence shown here is derived from an EMBL/GenBank/DDBJ whole genome shotgun (WGS) entry which is preliminary data.</text>
</comment>
<feature type="compositionally biased region" description="Basic and acidic residues" evidence="1">
    <location>
        <begin position="28"/>
        <end position="39"/>
    </location>
</feature>
<sequence length="69" mass="7643">MCHGSNRFTQKVGVSGHSDSDCDQSDAGEGHEANRERRVGTAPRMPSLGISWHRMRRCSPVGWTARGYL</sequence>
<dbReference type="Proteomes" id="UP000801864">
    <property type="component" value="Unassembled WGS sequence"/>
</dbReference>
<protein>
    <submittedName>
        <fullName evidence="2">Uncharacterized protein</fullName>
    </submittedName>
</protein>
<name>A0A9P4XNJ4_9HYPO</name>
<dbReference type="AlphaFoldDB" id="A0A9P4XNJ4"/>
<evidence type="ECO:0000313" key="3">
    <source>
        <dbReference type="Proteomes" id="UP000801864"/>
    </source>
</evidence>
<gene>
    <name evidence="2" type="ORF">CFAM422_002121</name>
</gene>
<accession>A0A9P4XNJ4</accession>
<dbReference type="EMBL" id="QLNT01000003">
    <property type="protein sequence ID" value="KAF3075850.1"/>
    <property type="molecule type" value="Genomic_DNA"/>
</dbReference>
<evidence type="ECO:0000313" key="2">
    <source>
        <dbReference type="EMBL" id="KAF3075850.1"/>
    </source>
</evidence>
<reference evidence="2 3" key="1">
    <citation type="submission" date="2018-06" db="EMBL/GenBank/DDBJ databases">
        <title>Genome analysis of cellulolytic fungus Trichoderma lentiforme CFAM-422.</title>
        <authorList>
            <person name="Steindorff A.S."/>
            <person name="Formighieri E.F."/>
            <person name="Midorikawa G.E.O."/>
            <person name="Tamietti M.S."/>
            <person name="Ramos E.Z."/>
            <person name="Silva A.S."/>
            <person name="Bon E.P.S."/>
            <person name="Mendes T.D."/>
            <person name="Damaso M.C.T."/>
            <person name="Favaro L.C.L."/>
        </authorList>
    </citation>
    <scope>NUCLEOTIDE SEQUENCE [LARGE SCALE GENOMIC DNA]</scope>
    <source>
        <strain evidence="2 3">CFAM-422</strain>
    </source>
</reference>
<evidence type="ECO:0000256" key="1">
    <source>
        <dbReference type="SAM" id="MobiDB-lite"/>
    </source>
</evidence>
<organism evidence="2 3">
    <name type="scientific">Trichoderma lentiforme</name>
    <dbReference type="NCBI Taxonomy" id="1567552"/>
    <lineage>
        <taxon>Eukaryota</taxon>
        <taxon>Fungi</taxon>
        <taxon>Dikarya</taxon>
        <taxon>Ascomycota</taxon>
        <taxon>Pezizomycotina</taxon>
        <taxon>Sordariomycetes</taxon>
        <taxon>Hypocreomycetidae</taxon>
        <taxon>Hypocreales</taxon>
        <taxon>Hypocreaceae</taxon>
        <taxon>Trichoderma</taxon>
    </lineage>
</organism>
<keyword evidence="3" id="KW-1185">Reference proteome</keyword>
<proteinExistence type="predicted"/>
<feature type="region of interest" description="Disordered" evidence="1">
    <location>
        <begin position="1"/>
        <end position="46"/>
    </location>
</feature>